<keyword evidence="1" id="KW-0596">Phosphopantetheine</keyword>
<evidence type="ECO:0000313" key="7">
    <source>
        <dbReference type="Proteomes" id="UP001153737"/>
    </source>
</evidence>
<dbReference type="InterPro" id="IPR036736">
    <property type="entry name" value="ACP-like_sf"/>
</dbReference>
<dbReference type="EMBL" id="OU896718">
    <property type="protein sequence ID" value="CAG9815434.1"/>
    <property type="molecule type" value="Genomic_DNA"/>
</dbReference>
<name>A0A9N9X3B4_PHACE</name>
<proteinExistence type="predicted"/>
<dbReference type="OrthoDB" id="416786at2759"/>
<dbReference type="SUPFAM" id="SSF47336">
    <property type="entry name" value="ACP-like"/>
    <property type="match status" value="1"/>
</dbReference>
<dbReference type="Pfam" id="PF00501">
    <property type="entry name" value="AMP-binding"/>
    <property type="match status" value="1"/>
</dbReference>
<evidence type="ECO:0000259" key="3">
    <source>
        <dbReference type="Pfam" id="PF00501"/>
    </source>
</evidence>
<evidence type="ECO:0000259" key="5">
    <source>
        <dbReference type="Pfam" id="PF13193"/>
    </source>
</evidence>
<dbReference type="AlphaFoldDB" id="A0A9N9X3B4"/>
<dbReference type="InterPro" id="IPR042099">
    <property type="entry name" value="ANL_N_sf"/>
</dbReference>
<feature type="non-terminal residue" evidence="6">
    <location>
        <position position="1"/>
    </location>
</feature>
<keyword evidence="2" id="KW-0597">Phosphoprotein</keyword>
<dbReference type="Proteomes" id="UP001153737">
    <property type="component" value="Chromosome 12"/>
</dbReference>
<dbReference type="PANTHER" id="PTHR44845:SF6">
    <property type="entry name" value="BETA-ALANINE-ACTIVATING ENZYME"/>
    <property type="match status" value="1"/>
</dbReference>
<evidence type="ECO:0000256" key="1">
    <source>
        <dbReference type="ARBA" id="ARBA00022450"/>
    </source>
</evidence>
<feature type="domain" description="AMP-binding enzyme C-terminal" evidence="5">
    <location>
        <begin position="502"/>
        <end position="576"/>
    </location>
</feature>
<sequence>EDYYFQIVKTHEEAGVGAFLYRAADLIVTELEPARRKARINAAKEMGSIPQLSVLKGITRQLKVDTLSNLFEDVATGHCENNTALIFEENGETRQHTYSQVNKMTNKLARTIHKTIVANNLQRNTDGDYIIAVNMHPSDSLVMVLIAIWKAGAAYMPLDHSFPGPRVEHIVTESKPVLVIYDEDSEFYTNCFKLSFDELVSRSIDEEEHALSQNEKIQHSNAADPAIVMYTSGSTGVPKGVRLPHKIILNRLQWQLKRFPFSNSENVCVFKTALTFVDSVAEIWSPLLSGRSLLVVPKIVTKDPENLVAVLEKYKVERLILVPTLLRSLLMYMDLKGVKEYLNNLRLWICSGETLAVSLAKEFYMHFSEDYYQLCNFYGSTEIMGDVTYYVIPGLRQLEHMDKIPIGSPLDNTIIYLLDKDLRPVKTGEPGELFASGLNLAAGYVAGRDPDKFIDNPLAIDPTYAKLYRTGDFARVEKGVLVYEGRTDSQVKIRGHRVDLTEVEKAVNSVEGVEKAVVLCYNPGEISQALLAFVTIHKNKLMNEHQIEEKLKEKLTSYMIPQVVLMEKIPLLVNGKVDRQSLLKSYETTNGNDDPEPEIEISYDGVAPHQMDAAKVLFETVATVLGRATRSTISVNANFYEIGGNSLNSIYTISQLNDKGFYIGISEFISAMDLGEVLLRMTSDNEITPDTLSFHVEFLKPEYKDIVSDIIATSFYQKADLEQWIKSEVSLSVYYELVDKLWEPLIEKNLSFVVKSGTGKIVGVAFNFDARDEPEVEIHSKLTIIFEFLETIEGPVRDNQLPPGKGTVLHAFMMGTHSSLSPKENVAVMQFTENEVLKLAKSRRFKGVFTTNTSPLTQQLGTVHHYQTILDYQVNQYIASDNSKPFGLAPDNQRAIVQWKPLE</sequence>
<dbReference type="SUPFAM" id="SSF56801">
    <property type="entry name" value="Acetyl-CoA synthetase-like"/>
    <property type="match status" value="1"/>
</dbReference>
<reference evidence="6" key="2">
    <citation type="submission" date="2022-10" db="EMBL/GenBank/DDBJ databases">
        <authorList>
            <consortium name="ENA_rothamsted_submissions"/>
            <consortium name="culmorum"/>
            <person name="King R."/>
        </authorList>
    </citation>
    <scope>NUCLEOTIDE SEQUENCE</scope>
</reference>
<dbReference type="CDD" id="cd05930">
    <property type="entry name" value="A_NRPS"/>
    <property type="match status" value="1"/>
</dbReference>
<dbReference type="Gene3D" id="1.10.1200.10">
    <property type="entry name" value="ACP-like"/>
    <property type="match status" value="1"/>
</dbReference>
<dbReference type="Pfam" id="PF00550">
    <property type="entry name" value="PP-binding"/>
    <property type="match status" value="1"/>
</dbReference>
<dbReference type="Gene3D" id="3.30.300.30">
    <property type="match status" value="1"/>
</dbReference>
<organism evidence="6 7">
    <name type="scientific">Phaedon cochleariae</name>
    <name type="common">Mustard beetle</name>
    <dbReference type="NCBI Taxonomy" id="80249"/>
    <lineage>
        <taxon>Eukaryota</taxon>
        <taxon>Metazoa</taxon>
        <taxon>Ecdysozoa</taxon>
        <taxon>Arthropoda</taxon>
        <taxon>Hexapoda</taxon>
        <taxon>Insecta</taxon>
        <taxon>Pterygota</taxon>
        <taxon>Neoptera</taxon>
        <taxon>Endopterygota</taxon>
        <taxon>Coleoptera</taxon>
        <taxon>Polyphaga</taxon>
        <taxon>Cucujiformia</taxon>
        <taxon>Chrysomeloidea</taxon>
        <taxon>Chrysomelidae</taxon>
        <taxon>Chrysomelinae</taxon>
        <taxon>Chrysomelini</taxon>
        <taxon>Phaedon</taxon>
    </lineage>
</organism>
<dbReference type="FunFam" id="3.40.630.30:FF:000088">
    <property type="entry name" value="Ebony protein"/>
    <property type="match status" value="1"/>
</dbReference>
<keyword evidence="7" id="KW-1185">Reference proteome</keyword>
<dbReference type="FunFam" id="3.40.50.12780:FF:000038">
    <property type="entry name" value="Ebony protein"/>
    <property type="match status" value="1"/>
</dbReference>
<dbReference type="Pfam" id="PF13193">
    <property type="entry name" value="AMP-binding_C"/>
    <property type="match status" value="1"/>
</dbReference>
<protein>
    <submittedName>
        <fullName evidence="6">Uncharacterized protein</fullName>
    </submittedName>
</protein>
<dbReference type="InterPro" id="IPR020845">
    <property type="entry name" value="AMP-binding_CS"/>
</dbReference>
<dbReference type="InterPro" id="IPR045851">
    <property type="entry name" value="AMP-bd_C_sf"/>
</dbReference>
<reference evidence="6" key="1">
    <citation type="submission" date="2022-01" db="EMBL/GenBank/DDBJ databases">
        <authorList>
            <person name="King R."/>
        </authorList>
    </citation>
    <scope>NUCLEOTIDE SEQUENCE</scope>
</reference>
<dbReference type="FunFam" id="3.30.300.30:FF:000030">
    <property type="entry name" value="Mutant e4 ebony"/>
    <property type="match status" value="1"/>
</dbReference>
<evidence type="ECO:0000313" key="6">
    <source>
        <dbReference type="EMBL" id="CAG9815434.1"/>
    </source>
</evidence>
<dbReference type="InterPro" id="IPR009081">
    <property type="entry name" value="PP-bd_ACP"/>
</dbReference>
<dbReference type="PANTHER" id="PTHR44845">
    <property type="entry name" value="CARRIER DOMAIN-CONTAINING PROTEIN"/>
    <property type="match status" value="1"/>
</dbReference>
<dbReference type="InterPro" id="IPR025110">
    <property type="entry name" value="AMP-bd_C"/>
</dbReference>
<dbReference type="InterPro" id="IPR000873">
    <property type="entry name" value="AMP-dep_synth/lig_dom"/>
</dbReference>
<dbReference type="PROSITE" id="PS00455">
    <property type="entry name" value="AMP_BINDING"/>
    <property type="match status" value="1"/>
</dbReference>
<accession>A0A9N9X3B4</accession>
<gene>
    <name evidence="6" type="ORF">PHAECO_LOCUS3120</name>
</gene>
<evidence type="ECO:0000256" key="2">
    <source>
        <dbReference type="ARBA" id="ARBA00022553"/>
    </source>
</evidence>
<feature type="domain" description="AMP-dependent synthetase/ligase" evidence="3">
    <location>
        <begin position="71"/>
        <end position="444"/>
    </location>
</feature>
<feature type="domain" description="Carrier" evidence="4">
    <location>
        <begin position="617"/>
        <end position="676"/>
    </location>
</feature>
<dbReference type="Gene3D" id="3.40.50.12780">
    <property type="entry name" value="N-terminal domain of ligase-like"/>
    <property type="match status" value="1"/>
</dbReference>
<evidence type="ECO:0000259" key="4">
    <source>
        <dbReference type="Pfam" id="PF00550"/>
    </source>
</evidence>
<dbReference type="Gene3D" id="3.40.630.30">
    <property type="match status" value="1"/>
</dbReference>